<name>Q9QUE0_9VIRU</name>
<accession>Q9QUE0</accession>
<dbReference type="EMBL" id="AF122919">
    <property type="protein sequence ID" value="AAD45648.1"/>
    <property type="molecule type" value="Genomic_DNA"/>
</dbReference>
<organism evidence="1">
    <name type="scientific">Torque teno virus</name>
    <dbReference type="NCBI Taxonomy" id="68887"/>
    <lineage>
        <taxon>Viruses</taxon>
        <taxon>Monodnaviria</taxon>
        <taxon>Shotokuvirae</taxon>
        <taxon>Commensaviricota</taxon>
        <taxon>Cardeaviricetes</taxon>
        <taxon>Sanitavirales</taxon>
        <taxon>Anelloviridae</taxon>
    </lineage>
</organism>
<reference evidence="1" key="1">
    <citation type="journal article" date="1999" name="J. Gen. Virol.">
        <title>Analyses of TT virus full-length genomic sequences.</title>
        <authorList>
            <person name="Erker J.C."/>
            <person name="Leary T.P."/>
            <person name="Desai S.M."/>
            <person name="Chalmers M.L."/>
            <person name="Mushahwar I.K."/>
        </authorList>
    </citation>
    <scope>NUCLEOTIDE SEQUENCE</scope>
</reference>
<sequence length="57" mass="6944">MFGDPKPYKPSSNDWKEEYEAAKYWDRPPRFDLRDKPFYPWAPPSNPYKVNFKLGFQ</sequence>
<proteinExistence type="predicted"/>
<protein>
    <submittedName>
        <fullName evidence="1">Uncharacterized protein</fullName>
    </submittedName>
</protein>
<evidence type="ECO:0000313" key="1">
    <source>
        <dbReference type="EMBL" id="AAD45648.1"/>
    </source>
</evidence>